<dbReference type="CDD" id="cd09917">
    <property type="entry name" value="F-box_SF"/>
    <property type="match status" value="1"/>
</dbReference>
<reference evidence="1 2" key="2">
    <citation type="submission" date="2017-10" db="EMBL/GenBank/DDBJ databases">
        <title>Genome analyses suggest a sexual origin of heterokaryosis in a supposedly ancient asexual fungus.</title>
        <authorList>
            <person name="Corradi N."/>
            <person name="Sedzielewska K."/>
            <person name="Noel J."/>
            <person name="Charron P."/>
            <person name="Farinelli L."/>
            <person name="Marton T."/>
            <person name="Kruger M."/>
            <person name="Pelin A."/>
            <person name="Brachmann A."/>
            <person name="Corradi N."/>
        </authorList>
    </citation>
    <scope>NUCLEOTIDE SEQUENCE [LARGE SCALE GENOMIC DNA]</scope>
    <source>
        <strain evidence="1 2">A1</strain>
    </source>
</reference>
<dbReference type="InterPro" id="IPR036047">
    <property type="entry name" value="F-box-like_dom_sf"/>
</dbReference>
<accession>A0A2I1EYF6</accession>
<name>A0A2I1EYF6_9GLOM</name>
<reference evidence="1 2" key="1">
    <citation type="submission" date="2017-10" db="EMBL/GenBank/DDBJ databases">
        <title>Extensive intraspecific genome diversity in a model arbuscular mycorrhizal fungus.</title>
        <authorList>
            <person name="Chen E.C.H."/>
            <person name="Morin E."/>
            <person name="Baudet D."/>
            <person name="Noel J."/>
            <person name="Ndikumana S."/>
            <person name="Charron P."/>
            <person name="St-Onge C."/>
            <person name="Giorgi J."/>
            <person name="Grigoriev I.V."/>
            <person name="Roux C."/>
            <person name="Martin F.M."/>
            <person name="Corradi N."/>
        </authorList>
    </citation>
    <scope>NUCLEOTIDE SEQUENCE [LARGE SCALE GENOMIC DNA]</scope>
    <source>
        <strain evidence="1 2">A1</strain>
    </source>
</reference>
<organism evidence="1 2">
    <name type="scientific">Rhizophagus irregularis</name>
    <dbReference type="NCBI Taxonomy" id="588596"/>
    <lineage>
        <taxon>Eukaryota</taxon>
        <taxon>Fungi</taxon>
        <taxon>Fungi incertae sedis</taxon>
        <taxon>Mucoromycota</taxon>
        <taxon>Glomeromycotina</taxon>
        <taxon>Glomeromycetes</taxon>
        <taxon>Glomerales</taxon>
        <taxon>Glomeraceae</taxon>
        <taxon>Rhizophagus</taxon>
    </lineage>
</organism>
<dbReference type="EMBL" id="LLXH01001521">
    <property type="protein sequence ID" value="PKC58538.1"/>
    <property type="molecule type" value="Genomic_DNA"/>
</dbReference>
<comment type="caution">
    <text evidence="1">The sequence shown here is derived from an EMBL/GenBank/DDBJ whole genome shotgun (WGS) entry which is preliminary data.</text>
</comment>
<dbReference type="Proteomes" id="UP000232688">
    <property type="component" value="Unassembled WGS sequence"/>
</dbReference>
<dbReference type="SUPFAM" id="SSF81383">
    <property type="entry name" value="F-box domain"/>
    <property type="match status" value="1"/>
</dbReference>
<evidence type="ECO:0000313" key="1">
    <source>
        <dbReference type="EMBL" id="PKC58538.1"/>
    </source>
</evidence>
<dbReference type="VEuPathDB" id="FungiDB:RhiirA1_470814"/>
<proteinExistence type="predicted"/>
<dbReference type="VEuPathDB" id="FungiDB:FUN_023753"/>
<dbReference type="Gene3D" id="3.80.10.10">
    <property type="entry name" value="Ribonuclease Inhibitor"/>
    <property type="match status" value="1"/>
</dbReference>
<evidence type="ECO:0000313" key="2">
    <source>
        <dbReference type="Proteomes" id="UP000232688"/>
    </source>
</evidence>
<dbReference type="SUPFAM" id="SSF52047">
    <property type="entry name" value="RNI-like"/>
    <property type="match status" value="1"/>
</dbReference>
<dbReference type="AlphaFoldDB" id="A0A2I1EYF6"/>
<dbReference type="VEuPathDB" id="FungiDB:RhiirFUN_001850"/>
<sequence length="484" mass="57159">MSQLSADCLFEIFEYLANDKRSLYSCLLVNKLWCNISVRILWRDSTNYSSRTFITLIKCLPNESKKIISKNIIIHPFPISNPMFNYASFCKFLSIYEIQLKFKFLVRSPEYFIRDYIILIEILKLFMTQISSLKKLDIQLHKNLPNTNFTSFPGAENCLKYITELQLFSYINSEFFYNLSQYCHNIKSLIIEFCDNIISDGLKDFLFSIQKNLKYFYIIQSDKSPDLTDLVSSFTTKLYNTVNKFYYSTFNVSFSFINNFTNLQLLEIEHFDTTDVFEKLAFFIFPYLKILRIDIYTINTKLAIKFLENNGKNLEEFTFCEMTGESDNLLNLAIAKFCINLKILSTGFKNNELESLKTVLNACKHLEFIKLWIGEVDLLNEKIALEMITNYSPKNLNRIELLYRHQSYTEKLHPEVLDSFFISWTKRLPYFPISIIIKRLDVTESLDTNEENMNIINKYIKLNVIKKFIILTEMGGFYLENVIR</sequence>
<dbReference type="InterPro" id="IPR032675">
    <property type="entry name" value="LRR_dom_sf"/>
</dbReference>
<dbReference type="OrthoDB" id="2305494at2759"/>
<protein>
    <submittedName>
        <fullName evidence="1">Uncharacterized protein</fullName>
    </submittedName>
</protein>
<gene>
    <name evidence="1" type="ORF">RhiirA1_470814</name>
</gene>